<sequence>AHSLSYHFTIDPQTRGWATWSGHPGQPWCVVQGQVDGEVFLSYDCGRSKIKYTSPFSPVEGAGLGGETRARLGRPRGSGPSGGRPSHPAGQDDMPVWREWTHQWILAVWFQWTNVLFDSENGHWIAVHSGGRQMKEKWENDRAVTDFFKKVSMGDWRAWLQDFLVHWEKILKTT</sequence>
<dbReference type="SUPFAM" id="SSF54452">
    <property type="entry name" value="MHC antigen-recognition domain"/>
    <property type="match status" value="2"/>
</dbReference>
<dbReference type="InterPro" id="IPR050208">
    <property type="entry name" value="MHC_class-I_related"/>
</dbReference>
<dbReference type="Proteomes" id="UP000242450">
    <property type="component" value="Chromosome 26"/>
</dbReference>
<dbReference type="PANTHER" id="PTHR16675:SF1">
    <property type="entry name" value="UL16 BINDING PROTEIN 21"/>
    <property type="match status" value="1"/>
</dbReference>
<reference evidence="3 4" key="1">
    <citation type="journal article" date="2018" name="Mol. Genet. Genomics">
        <title>The red deer Cervus elaphus genome CerEla1.0: sequencing, annotating, genes, and chromosomes.</title>
        <authorList>
            <person name="Bana N.A."/>
            <person name="Nyiri A."/>
            <person name="Nagy J."/>
            <person name="Frank K."/>
            <person name="Nagy T."/>
            <person name="Steger V."/>
            <person name="Schiller M."/>
            <person name="Lakatos P."/>
            <person name="Sugar L."/>
            <person name="Horn P."/>
            <person name="Barta E."/>
            <person name="Orosz L."/>
        </authorList>
    </citation>
    <scope>NUCLEOTIDE SEQUENCE [LARGE SCALE GENOMIC DNA]</scope>
    <source>
        <strain evidence="3">Hungarian</strain>
    </source>
</reference>
<name>A0A212C7N5_CEREH</name>
<keyword evidence="1" id="KW-0325">Glycoprotein</keyword>
<proteinExistence type="predicted"/>
<dbReference type="PANTHER" id="PTHR16675">
    <property type="entry name" value="MHC CLASS I-RELATED"/>
    <property type="match status" value="1"/>
</dbReference>
<feature type="non-terminal residue" evidence="3">
    <location>
        <position position="1"/>
    </location>
</feature>
<feature type="compositionally biased region" description="Low complexity" evidence="2">
    <location>
        <begin position="75"/>
        <end position="86"/>
    </location>
</feature>
<dbReference type="GO" id="GO:0001916">
    <property type="term" value="P:positive regulation of T cell mediated cytotoxicity"/>
    <property type="evidence" value="ECO:0007669"/>
    <property type="project" value="TreeGrafter"/>
</dbReference>
<dbReference type="AlphaFoldDB" id="A0A212C7N5"/>
<dbReference type="GO" id="GO:0002486">
    <property type="term" value="P:antigen processing and presentation of endogenous peptide antigen via MHC class I via ER pathway, TAP-independent"/>
    <property type="evidence" value="ECO:0007669"/>
    <property type="project" value="TreeGrafter"/>
</dbReference>
<dbReference type="GO" id="GO:0002476">
    <property type="term" value="P:antigen processing and presentation of endogenous peptide antigen via MHC class Ib"/>
    <property type="evidence" value="ECO:0007669"/>
    <property type="project" value="TreeGrafter"/>
</dbReference>
<dbReference type="InterPro" id="IPR011162">
    <property type="entry name" value="MHC_I/II-like_Ag-recog"/>
</dbReference>
<protein>
    <submittedName>
        <fullName evidence="3">ULBP3</fullName>
    </submittedName>
</protein>
<evidence type="ECO:0000313" key="3">
    <source>
        <dbReference type="EMBL" id="OWK01972.1"/>
    </source>
</evidence>
<evidence type="ECO:0000256" key="2">
    <source>
        <dbReference type="SAM" id="MobiDB-lite"/>
    </source>
</evidence>
<feature type="region of interest" description="Disordered" evidence="2">
    <location>
        <begin position="61"/>
        <end position="93"/>
    </location>
</feature>
<dbReference type="GO" id="GO:0009897">
    <property type="term" value="C:external side of plasma membrane"/>
    <property type="evidence" value="ECO:0007669"/>
    <property type="project" value="TreeGrafter"/>
</dbReference>
<evidence type="ECO:0000313" key="4">
    <source>
        <dbReference type="Proteomes" id="UP000242450"/>
    </source>
</evidence>
<dbReference type="GO" id="GO:0005615">
    <property type="term" value="C:extracellular space"/>
    <property type="evidence" value="ECO:0007669"/>
    <property type="project" value="TreeGrafter"/>
</dbReference>
<dbReference type="InterPro" id="IPR037055">
    <property type="entry name" value="MHC_I-like_Ag-recog_sf"/>
</dbReference>
<evidence type="ECO:0000256" key="1">
    <source>
        <dbReference type="ARBA" id="ARBA00023180"/>
    </source>
</evidence>
<dbReference type="OrthoDB" id="9836934at2759"/>
<comment type="caution">
    <text evidence="3">The sequence shown here is derived from an EMBL/GenBank/DDBJ whole genome shotgun (WGS) entry which is preliminary data.</text>
</comment>
<feature type="non-terminal residue" evidence="3">
    <location>
        <position position="174"/>
    </location>
</feature>
<dbReference type="Gene3D" id="3.30.500.10">
    <property type="entry name" value="MHC class I-like antigen recognition-like"/>
    <property type="match status" value="2"/>
</dbReference>
<dbReference type="GO" id="GO:0006955">
    <property type="term" value="P:immune response"/>
    <property type="evidence" value="ECO:0007669"/>
    <property type="project" value="TreeGrafter"/>
</dbReference>
<gene>
    <name evidence="3" type="ORF">Celaphus_00019084</name>
</gene>
<keyword evidence="4" id="KW-1185">Reference proteome</keyword>
<organism evidence="3 4">
    <name type="scientific">Cervus elaphus hippelaphus</name>
    <name type="common">European red deer</name>
    <dbReference type="NCBI Taxonomy" id="46360"/>
    <lineage>
        <taxon>Eukaryota</taxon>
        <taxon>Metazoa</taxon>
        <taxon>Chordata</taxon>
        <taxon>Craniata</taxon>
        <taxon>Vertebrata</taxon>
        <taxon>Euteleostomi</taxon>
        <taxon>Mammalia</taxon>
        <taxon>Eutheria</taxon>
        <taxon>Laurasiatheria</taxon>
        <taxon>Artiodactyla</taxon>
        <taxon>Ruminantia</taxon>
        <taxon>Pecora</taxon>
        <taxon>Cervidae</taxon>
        <taxon>Cervinae</taxon>
        <taxon>Cervus</taxon>
    </lineage>
</organism>
<dbReference type="EMBL" id="MKHE01000026">
    <property type="protein sequence ID" value="OWK01972.1"/>
    <property type="molecule type" value="Genomic_DNA"/>
</dbReference>
<accession>A0A212C7N5</accession>